<proteinExistence type="predicted"/>
<reference evidence="2" key="1">
    <citation type="journal article" date="2022" name="Mol. Ecol. Resour.">
        <title>The genomes of chicory, endive, great burdock and yacon provide insights into Asteraceae palaeo-polyploidization history and plant inulin production.</title>
        <authorList>
            <person name="Fan W."/>
            <person name="Wang S."/>
            <person name="Wang H."/>
            <person name="Wang A."/>
            <person name="Jiang F."/>
            <person name="Liu H."/>
            <person name="Zhao H."/>
            <person name="Xu D."/>
            <person name="Zhang Y."/>
        </authorList>
    </citation>
    <scope>NUCLEOTIDE SEQUENCE [LARGE SCALE GENOMIC DNA]</scope>
    <source>
        <strain evidence="2">cv. Yunnan</strain>
    </source>
</reference>
<reference evidence="1 2" key="2">
    <citation type="journal article" date="2022" name="Mol. Ecol. Resour.">
        <title>The genomes of chicory, endive, great burdock and yacon provide insights into Asteraceae paleo-polyploidization history and plant inulin production.</title>
        <authorList>
            <person name="Fan W."/>
            <person name="Wang S."/>
            <person name="Wang H."/>
            <person name="Wang A."/>
            <person name="Jiang F."/>
            <person name="Liu H."/>
            <person name="Zhao H."/>
            <person name="Xu D."/>
            <person name="Zhang Y."/>
        </authorList>
    </citation>
    <scope>NUCLEOTIDE SEQUENCE [LARGE SCALE GENOMIC DNA]</scope>
    <source>
        <strain evidence="2">cv. Yunnan</strain>
        <tissue evidence="1">Leaves</tissue>
    </source>
</reference>
<comment type="caution">
    <text evidence="1">The sequence shown here is derived from an EMBL/GenBank/DDBJ whole genome shotgun (WGS) entry which is preliminary data.</text>
</comment>
<sequence length="89" mass="10405">MSLWEVGGRCWEGSHSHPPPNFLSAPPIPYLCPLKPRRLKKKIPKKQLKIKICRERKTQDISHFSYRIAFFLTKLGFLLAPSHPRFSYS</sequence>
<organism evidence="1 2">
    <name type="scientific">Smallanthus sonchifolius</name>
    <dbReference type="NCBI Taxonomy" id="185202"/>
    <lineage>
        <taxon>Eukaryota</taxon>
        <taxon>Viridiplantae</taxon>
        <taxon>Streptophyta</taxon>
        <taxon>Embryophyta</taxon>
        <taxon>Tracheophyta</taxon>
        <taxon>Spermatophyta</taxon>
        <taxon>Magnoliopsida</taxon>
        <taxon>eudicotyledons</taxon>
        <taxon>Gunneridae</taxon>
        <taxon>Pentapetalae</taxon>
        <taxon>asterids</taxon>
        <taxon>campanulids</taxon>
        <taxon>Asterales</taxon>
        <taxon>Asteraceae</taxon>
        <taxon>Asteroideae</taxon>
        <taxon>Heliantheae alliance</taxon>
        <taxon>Millerieae</taxon>
        <taxon>Smallanthus</taxon>
    </lineage>
</organism>
<keyword evidence="2" id="KW-1185">Reference proteome</keyword>
<dbReference type="Proteomes" id="UP001056120">
    <property type="component" value="Linkage Group LG02"/>
</dbReference>
<dbReference type="EMBL" id="CM042019">
    <property type="protein sequence ID" value="KAI3823191.1"/>
    <property type="molecule type" value="Genomic_DNA"/>
</dbReference>
<evidence type="ECO:0000313" key="2">
    <source>
        <dbReference type="Proteomes" id="UP001056120"/>
    </source>
</evidence>
<gene>
    <name evidence="1" type="ORF">L1987_04623</name>
</gene>
<evidence type="ECO:0000313" key="1">
    <source>
        <dbReference type="EMBL" id="KAI3823191.1"/>
    </source>
</evidence>
<accession>A0ACB9JT30</accession>
<protein>
    <submittedName>
        <fullName evidence="1">Uncharacterized protein</fullName>
    </submittedName>
</protein>
<name>A0ACB9JT30_9ASTR</name>